<evidence type="ECO:0000256" key="1">
    <source>
        <dbReference type="SAM" id="Phobius"/>
    </source>
</evidence>
<accession>A0A371DKG2</accession>
<gene>
    <name evidence="2" type="ORF">OH76DRAFT_63516</name>
</gene>
<keyword evidence="1" id="KW-1133">Transmembrane helix</keyword>
<organism evidence="2 3">
    <name type="scientific">Lentinus brumalis</name>
    <dbReference type="NCBI Taxonomy" id="2498619"/>
    <lineage>
        <taxon>Eukaryota</taxon>
        <taxon>Fungi</taxon>
        <taxon>Dikarya</taxon>
        <taxon>Basidiomycota</taxon>
        <taxon>Agaricomycotina</taxon>
        <taxon>Agaricomycetes</taxon>
        <taxon>Polyporales</taxon>
        <taxon>Polyporaceae</taxon>
        <taxon>Lentinus</taxon>
    </lineage>
</organism>
<reference evidence="2 3" key="1">
    <citation type="journal article" date="2018" name="Biotechnol. Biofuels">
        <title>Integrative visual omics of the white-rot fungus Polyporus brumalis exposes the biotechnological potential of its oxidative enzymes for delignifying raw plant biomass.</title>
        <authorList>
            <person name="Miyauchi S."/>
            <person name="Rancon A."/>
            <person name="Drula E."/>
            <person name="Hage H."/>
            <person name="Chaduli D."/>
            <person name="Favel A."/>
            <person name="Grisel S."/>
            <person name="Henrissat B."/>
            <person name="Herpoel-Gimbert I."/>
            <person name="Ruiz-Duenas F.J."/>
            <person name="Chevret D."/>
            <person name="Hainaut M."/>
            <person name="Lin J."/>
            <person name="Wang M."/>
            <person name="Pangilinan J."/>
            <person name="Lipzen A."/>
            <person name="Lesage-Meessen L."/>
            <person name="Navarro D."/>
            <person name="Riley R."/>
            <person name="Grigoriev I.V."/>
            <person name="Zhou S."/>
            <person name="Raouche S."/>
            <person name="Rosso M.N."/>
        </authorList>
    </citation>
    <scope>NUCLEOTIDE SEQUENCE [LARGE SCALE GENOMIC DNA]</scope>
    <source>
        <strain evidence="2 3">BRFM 1820</strain>
    </source>
</reference>
<keyword evidence="3" id="KW-1185">Reference proteome</keyword>
<proteinExistence type="predicted"/>
<dbReference type="Proteomes" id="UP000256964">
    <property type="component" value="Unassembled WGS sequence"/>
</dbReference>
<keyword evidence="1" id="KW-0812">Transmembrane</keyword>
<sequence length="97" mass="10939">MLSCLSSLRSFRRRLSLAFGRVHRSLIVLIIVIYLQHFYSGLVLTTLASYPPSSPHLCPHHIVCSALYFYTRTQCKLSYLSTGDTNPTSHCVFSSIS</sequence>
<keyword evidence="1" id="KW-0472">Membrane</keyword>
<dbReference type="EMBL" id="KZ857388">
    <property type="protein sequence ID" value="RDX53024.1"/>
    <property type="molecule type" value="Genomic_DNA"/>
</dbReference>
<feature type="transmembrane region" description="Helical" evidence="1">
    <location>
        <begin position="21"/>
        <end position="39"/>
    </location>
</feature>
<evidence type="ECO:0000313" key="3">
    <source>
        <dbReference type="Proteomes" id="UP000256964"/>
    </source>
</evidence>
<dbReference type="AlphaFoldDB" id="A0A371DKG2"/>
<evidence type="ECO:0000313" key="2">
    <source>
        <dbReference type="EMBL" id="RDX53024.1"/>
    </source>
</evidence>
<protein>
    <submittedName>
        <fullName evidence="2">Uncharacterized protein</fullName>
    </submittedName>
</protein>
<name>A0A371DKG2_9APHY</name>